<comment type="subcellular location">
    <subcellularLocation>
        <location evidence="1">Secreted</location>
    </subcellularLocation>
</comment>
<evidence type="ECO:0000313" key="5">
    <source>
        <dbReference type="Proteomes" id="UP000027982"/>
    </source>
</evidence>
<dbReference type="KEGG" id="fgi:OP10G_1026"/>
<protein>
    <submittedName>
        <fullName evidence="4">Polysaccharide deacetylase</fullName>
    </submittedName>
</protein>
<dbReference type="AlphaFoldDB" id="A0A068NS01"/>
<dbReference type="eggNOG" id="COG0726">
    <property type="taxonomic scope" value="Bacteria"/>
</dbReference>
<accession>A0A068NS01</accession>
<dbReference type="PROSITE" id="PS51677">
    <property type="entry name" value="NODB"/>
    <property type="match status" value="1"/>
</dbReference>
<evidence type="ECO:0000256" key="2">
    <source>
        <dbReference type="ARBA" id="ARBA00022729"/>
    </source>
</evidence>
<dbReference type="STRING" id="661478.OP10G_1026"/>
<dbReference type="GO" id="GO:0016810">
    <property type="term" value="F:hydrolase activity, acting on carbon-nitrogen (but not peptide) bonds"/>
    <property type="evidence" value="ECO:0007669"/>
    <property type="project" value="InterPro"/>
</dbReference>
<evidence type="ECO:0000259" key="3">
    <source>
        <dbReference type="PROSITE" id="PS51677"/>
    </source>
</evidence>
<dbReference type="InterPro" id="IPR011330">
    <property type="entry name" value="Glyco_hydro/deAcase_b/a-brl"/>
</dbReference>
<gene>
    <name evidence="4" type="ORF">OP10G_1026</name>
</gene>
<evidence type="ECO:0000256" key="1">
    <source>
        <dbReference type="ARBA" id="ARBA00004613"/>
    </source>
</evidence>
<feature type="domain" description="NodB homology" evidence="3">
    <location>
        <begin position="1"/>
        <end position="172"/>
    </location>
</feature>
<dbReference type="InterPro" id="IPR002509">
    <property type="entry name" value="NODB_dom"/>
</dbReference>
<dbReference type="Proteomes" id="UP000027982">
    <property type="component" value="Chromosome"/>
</dbReference>
<dbReference type="PANTHER" id="PTHR34216">
    <property type="match status" value="1"/>
</dbReference>
<dbReference type="HOGENOM" id="CLU_030024_5_2_0"/>
<keyword evidence="2" id="KW-0732">Signal</keyword>
<evidence type="ECO:0000313" key="4">
    <source>
        <dbReference type="EMBL" id="AIE84394.1"/>
    </source>
</evidence>
<dbReference type="PANTHER" id="PTHR34216:SF3">
    <property type="entry name" value="POLY-BETA-1,6-N-ACETYL-D-GLUCOSAMINE N-DEACETYLASE"/>
    <property type="match status" value="1"/>
</dbReference>
<dbReference type="GO" id="GO:0005576">
    <property type="term" value="C:extracellular region"/>
    <property type="evidence" value="ECO:0007669"/>
    <property type="project" value="UniProtKB-SubCell"/>
</dbReference>
<dbReference type="InterPro" id="IPR051398">
    <property type="entry name" value="Polysacch_Deacetylase"/>
</dbReference>
<reference evidence="4 5" key="1">
    <citation type="journal article" date="2014" name="PLoS ONE">
        <title>The first complete genome sequence of the class fimbriimonadia in the phylum armatimonadetes.</title>
        <authorList>
            <person name="Hu Z.Y."/>
            <person name="Wang Y.Z."/>
            <person name="Im W.T."/>
            <person name="Wang S.Y."/>
            <person name="Zhao G.P."/>
            <person name="Zheng H.J."/>
            <person name="Quan Z.X."/>
        </authorList>
    </citation>
    <scope>NUCLEOTIDE SEQUENCE [LARGE SCALE GENOMIC DNA]</scope>
    <source>
        <strain evidence="4">Gsoil 348</strain>
    </source>
</reference>
<dbReference type="CDD" id="cd10918">
    <property type="entry name" value="CE4_NodB_like_5s_6s"/>
    <property type="match status" value="1"/>
</dbReference>
<keyword evidence="5" id="KW-1185">Reference proteome</keyword>
<dbReference type="SUPFAM" id="SSF88713">
    <property type="entry name" value="Glycoside hydrolase/deacetylase"/>
    <property type="match status" value="1"/>
</dbReference>
<dbReference type="GO" id="GO:0005975">
    <property type="term" value="P:carbohydrate metabolic process"/>
    <property type="evidence" value="ECO:0007669"/>
    <property type="project" value="InterPro"/>
</dbReference>
<name>A0A068NS01_FIMGI</name>
<organism evidence="4 5">
    <name type="scientific">Fimbriimonas ginsengisoli Gsoil 348</name>
    <dbReference type="NCBI Taxonomy" id="661478"/>
    <lineage>
        <taxon>Bacteria</taxon>
        <taxon>Bacillati</taxon>
        <taxon>Armatimonadota</taxon>
        <taxon>Fimbriimonadia</taxon>
        <taxon>Fimbriimonadales</taxon>
        <taxon>Fimbriimonadaceae</taxon>
        <taxon>Fimbriimonas</taxon>
    </lineage>
</organism>
<proteinExistence type="predicted"/>
<dbReference type="Pfam" id="PF01522">
    <property type="entry name" value="Polysacc_deac_1"/>
    <property type="match status" value="1"/>
</dbReference>
<dbReference type="EMBL" id="CP007139">
    <property type="protein sequence ID" value="AIE84394.1"/>
    <property type="molecule type" value="Genomic_DNA"/>
</dbReference>
<sequence length="172" mass="18961">MCLTFDDAYLSTMLHAPEILERNGARGAFYAVSGKVGGSSDWDGTAARPLAGWDLLIDAQSRGHEIGNHTRSHPHLDDLAPEDQRREVDEAHADLVEHGIQSRSFCYPYGGLNDAAVEAVGLAGYQVGLALRKKAATTDENRLALSRVVVAFSDSLPLLLYRLHVRPWLRRR</sequence>
<dbReference type="Gene3D" id="3.20.20.370">
    <property type="entry name" value="Glycoside hydrolase/deacetylase"/>
    <property type="match status" value="1"/>
</dbReference>